<dbReference type="InterPro" id="IPR036390">
    <property type="entry name" value="WH_DNA-bd_sf"/>
</dbReference>
<accession>U2CMH1</accession>
<dbReference type="Gene3D" id="3.30.1490.190">
    <property type="match status" value="1"/>
</dbReference>
<evidence type="ECO:0000256" key="2">
    <source>
        <dbReference type="ARBA" id="ARBA00007957"/>
    </source>
</evidence>
<keyword evidence="6" id="KW-0678">Repressor</keyword>
<dbReference type="CDD" id="cd07153">
    <property type="entry name" value="Fur_like"/>
    <property type="match status" value="1"/>
</dbReference>
<comment type="similarity">
    <text evidence="2">Belongs to the Fur family.</text>
</comment>
<dbReference type="InterPro" id="IPR002481">
    <property type="entry name" value="FUR"/>
</dbReference>
<dbReference type="GO" id="GO:0003700">
    <property type="term" value="F:DNA-binding transcription factor activity"/>
    <property type="evidence" value="ECO:0007669"/>
    <property type="project" value="InterPro"/>
</dbReference>
<comment type="subcellular location">
    <subcellularLocation>
        <location evidence="1">Cytoplasm</location>
    </subcellularLocation>
</comment>
<dbReference type="PATRIC" id="fig|1321819.3.peg.1313"/>
<evidence type="ECO:0000256" key="8">
    <source>
        <dbReference type="ARBA" id="ARBA00022833"/>
    </source>
</evidence>
<dbReference type="GO" id="GO:0008270">
    <property type="term" value="F:zinc ion binding"/>
    <property type="evidence" value="ECO:0007669"/>
    <property type="project" value="TreeGrafter"/>
</dbReference>
<evidence type="ECO:0000256" key="3">
    <source>
        <dbReference type="ARBA" id="ARBA00011738"/>
    </source>
</evidence>
<evidence type="ECO:0000256" key="12">
    <source>
        <dbReference type="PIRSR" id="PIRSR602481-1"/>
    </source>
</evidence>
<reference evidence="13 14" key="1">
    <citation type="submission" date="2013-08" db="EMBL/GenBank/DDBJ databases">
        <authorList>
            <person name="Weinstock G."/>
            <person name="Sodergren E."/>
            <person name="Wylie T."/>
            <person name="Fulton L."/>
            <person name="Fulton R."/>
            <person name="Fronick C."/>
            <person name="O'Laughlin M."/>
            <person name="Godfrey J."/>
            <person name="Miner T."/>
            <person name="Herter B."/>
            <person name="Appelbaum E."/>
            <person name="Cordes M."/>
            <person name="Lek S."/>
            <person name="Wollam A."/>
            <person name="Pepin K.H."/>
            <person name="Palsikar V.B."/>
            <person name="Mitreva M."/>
            <person name="Wilson R.K."/>
        </authorList>
    </citation>
    <scope>NUCLEOTIDE SEQUENCE [LARGE SCALE GENOMIC DNA]</scope>
    <source>
        <strain evidence="13 14">F0041</strain>
    </source>
</reference>
<dbReference type="PANTHER" id="PTHR33202">
    <property type="entry name" value="ZINC UPTAKE REGULATION PROTEIN"/>
    <property type="match status" value="1"/>
</dbReference>
<evidence type="ECO:0000256" key="9">
    <source>
        <dbReference type="ARBA" id="ARBA00023015"/>
    </source>
</evidence>
<dbReference type="GO" id="GO:0005829">
    <property type="term" value="C:cytosol"/>
    <property type="evidence" value="ECO:0007669"/>
    <property type="project" value="TreeGrafter"/>
</dbReference>
<name>U2CMH1_9BACE</name>
<dbReference type="EMBL" id="AWSV01000078">
    <property type="protein sequence ID" value="ERI85730.1"/>
    <property type="molecule type" value="Genomic_DNA"/>
</dbReference>
<keyword evidence="7 12" id="KW-0479">Metal-binding</keyword>
<keyword evidence="9" id="KW-0805">Transcription regulation</keyword>
<sequence length="203" mass="23947">MADILVTECGDISAFHFDKYSKTFCFPQKTLNFVGANFVLLMETRNVKDTVRQIFTEYLTANGHRKTPERYAILDTIYSIDGHFDIDMLYLRMMEQENFRVSRATLYNTIILLINARLVIKHQFGTSSQYEKSYNRETHHHQICTQCGKVTEFQDTELKRAIENTKLNRFQLSHYTLYVYGLCSKCDKANKRKRVNNNNKKKK</sequence>
<keyword evidence="5" id="KW-0963">Cytoplasm</keyword>
<evidence type="ECO:0000313" key="14">
    <source>
        <dbReference type="Proteomes" id="UP000016496"/>
    </source>
</evidence>
<feature type="binding site" evidence="12">
    <location>
        <position position="147"/>
    </location>
    <ligand>
        <name>Zn(2+)</name>
        <dbReference type="ChEBI" id="CHEBI:29105"/>
    </ligand>
</feature>
<dbReference type="HOGENOM" id="CLU_096072_3_0_10"/>
<dbReference type="GO" id="GO:0000976">
    <property type="term" value="F:transcription cis-regulatory region binding"/>
    <property type="evidence" value="ECO:0007669"/>
    <property type="project" value="TreeGrafter"/>
</dbReference>
<keyword evidence="11" id="KW-0804">Transcription</keyword>
<gene>
    <name evidence="13" type="ORF">HMPREF1981_01427</name>
</gene>
<comment type="subunit">
    <text evidence="3">Homodimer.</text>
</comment>
<dbReference type="InterPro" id="IPR043135">
    <property type="entry name" value="Fur_C"/>
</dbReference>
<organism evidence="13 14">
    <name type="scientific">Bacteroides pyogenes F0041</name>
    <dbReference type="NCBI Taxonomy" id="1321819"/>
    <lineage>
        <taxon>Bacteria</taxon>
        <taxon>Pseudomonadati</taxon>
        <taxon>Bacteroidota</taxon>
        <taxon>Bacteroidia</taxon>
        <taxon>Bacteroidales</taxon>
        <taxon>Bacteroidaceae</taxon>
        <taxon>Bacteroides</taxon>
    </lineage>
</organism>
<dbReference type="FunFam" id="1.10.10.10:FF:000759">
    <property type="entry name" value="Ferric uptake regulation protein FUR"/>
    <property type="match status" value="1"/>
</dbReference>
<protein>
    <recommendedName>
        <fullName evidence="4">Ferric uptake regulation protein</fullName>
    </recommendedName>
</protein>
<dbReference type="GO" id="GO:1900376">
    <property type="term" value="P:regulation of secondary metabolite biosynthetic process"/>
    <property type="evidence" value="ECO:0007669"/>
    <property type="project" value="TreeGrafter"/>
</dbReference>
<keyword evidence="8 12" id="KW-0862">Zinc</keyword>
<dbReference type="SUPFAM" id="SSF46785">
    <property type="entry name" value="Winged helix' DNA-binding domain"/>
    <property type="match status" value="1"/>
</dbReference>
<feature type="binding site" evidence="12">
    <location>
        <position position="144"/>
    </location>
    <ligand>
        <name>Zn(2+)</name>
        <dbReference type="ChEBI" id="CHEBI:29105"/>
    </ligand>
</feature>
<evidence type="ECO:0000256" key="10">
    <source>
        <dbReference type="ARBA" id="ARBA00023125"/>
    </source>
</evidence>
<dbReference type="Pfam" id="PF01475">
    <property type="entry name" value="FUR"/>
    <property type="match status" value="1"/>
</dbReference>
<evidence type="ECO:0000256" key="6">
    <source>
        <dbReference type="ARBA" id="ARBA00022491"/>
    </source>
</evidence>
<dbReference type="InterPro" id="IPR036388">
    <property type="entry name" value="WH-like_DNA-bd_sf"/>
</dbReference>
<evidence type="ECO:0000256" key="1">
    <source>
        <dbReference type="ARBA" id="ARBA00004496"/>
    </source>
</evidence>
<comment type="cofactor">
    <cofactor evidence="12">
        <name>Zn(2+)</name>
        <dbReference type="ChEBI" id="CHEBI:29105"/>
    </cofactor>
    <text evidence="12">Binds 1 zinc ion per subunit.</text>
</comment>
<dbReference type="GO" id="GO:0045892">
    <property type="term" value="P:negative regulation of DNA-templated transcription"/>
    <property type="evidence" value="ECO:0007669"/>
    <property type="project" value="TreeGrafter"/>
</dbReference>
<evidence type="ECO:0000256" key="4">
    <source>
        <dbReference type="ARBA" id="ARBA00020910"/>
    </source>
</evidence>
<dbReference type="AlphaFoldDB" id="U2CMH1"/>
<feature type="binding site" evidence="12">
    <location>
        <position position="183"/>
    </location>
    <ligand>
        <name>Zn(2+)</name>
        <dbReference type="ChEBI" id="CHEBI:29105"/>
    </ligand>
</feature>
<evidence type="ECO:0000313" key="13">
    <source>
        <dbReference type="EMBL" id="ERI85730.1"/>
    </source>
</evidence>
<comment type="caution">
    <text evidence="13">The sequence shown here is derived from an EMBL/GenBank/DDBJ whole genome shotgun (WGS) entry which is preliminary data.</text>
</comment>
<feature type="binding site" evidence="12">
    <location>
        <position position="186"/>
    </location>
    <ligand>
        <name>Zn(2+)</name>
        <dbReference type="ChEBI" id="CHEBI:29105"/>
    </ligand>
</feature>
<dbReference type="PANTHER" id="PTHR33202:SF2">
    <property type="entry name" value="FERRIC UPTAKE REGULATION PROTEIN"/>
    <property type="match status" value="1"/>
</dbReference>
<keyword evidence="10" id="KW-0238">DNA-binding</keyword>
<proteinExistence type="inferred from homology"/>
<dbReference type="Gene3D" id="1.10.10.10">
    <property type="entry name" value="Winged helix-like DNA-binding domain superfamily/Winged helix DNA-binding domain"/>
    <property type="match status" value="1"/>
</dbReference>
<evidence type="ECO:0000256" key="5">
    <source>
        <dbReference type="ARBA" id="ARBA00022490"/>
    </source>
</evidence>
<dbReference type="Proteomes" id="UP000016496">
    <property type="component" value="Unassembled WGS sequence"/>
</dbReference>
<evidence type="ECO:0000256" key="7">
    <source>
        <dbReference type="ARBA" id="ARBA00022723"/>
    </source>
</evidence>
<evidence type="ECO:0000256" key="11">
    <source>
        <dbReference type="ARBA" id="ARBA00023163"/>
    </source>
</evidence>